<comment type="caution">
    <text evidence="3">The sequence shown here is derived from an EMBL/GenBank/DDBJ whole genome shotgun (WGS) entry which is preliminary data.</text>
</comment>
<evidence type="ECO:0000259" key="1">
    <source>
        <dbReference type="Pfam" id="PF03551"/>
    </source>
</evidence>
<evidence type="ECO:0000313" key="4">
    <source>
        <dbReference type="Proteomes" id="UP000186607"/>
    </source>
</evidence>
<dbReference type="Proteomes" id="UP000186607">
    <property type="component" value="Unassembled WGS sequence"/>
</dbReference>
<reference evidence="3 4" key="1">
    <citation type="submission" date="2017-01" db="EMBL/GenBank/DDBJ databases">
        <title>Genome Analysis of Deinococcus marmoris KOPRI26562.</title>
        <authorList>
            <person name="Kim J.H."/>
            <person name="Oh H.-M."/>
        </authorList>
    </citation>
    <scope>NUCLEOTIDE SEQUENCE [LARGE SCALE GENOMIC DNA]</scope>
    <source>
        <strain evidence="3 4">KOPRI26562</strain>
    </source>
</reference>
<dbReference type="Pfam" id="PF10400">
    <property type="entry name" value="Vir_act_alpha_C"/>
    <property type="match status" value="1"/>
</dbReference>
<evidence type="ECO:0000259" key="2">
    <source>
        <dbReference type="Pfam" id="PF10400"/>
    </source>
</evidence>
<dbReference type="PANTHER" id="PTHR43252">
    <property type="entry name" value="TRANSCRIPTIONAL REGULATOR YQJI"/>
    <property type="match status" value="1"/>
</dbReference>
<dbReference type="EMBL" id="MSTI01000177">
    <property type="protein sequence ID" value="OLV15541.1"/>
    <property type="molecule type" value="Genomic_DNA"/>
</dbReference>
<dbReference type="SUPFAM" id="SSF46785">
    <property type="entry name" value="Winged helix' DNA-binding domain"/>
    <property type="match status" value="1"/>
</dbReference>
<dbReference type="Gene3D" id="1.10.10.10">
    <property type="entry name" value="Winged helix-like DNA-binding domain superfamily/Winged helix DNA-binding domain"/>
    <property type="match status" value="1"/>
</dbReference>
<dbReference type="PANTHER" id="PTHR43252:SF6">
    <property type="entry name" value="NEGATIVE TRANSCRIPTION REGULATOR PADR"/>
    <property type="match status" value="1"/>
</dbReference>
<keyword evidence="4" id="KW-1185">Reference proteome</keyword>
<gene>
    <name evidence="3" type="ORF">BOO71_0014644</name>
</gene>
<feature type="domain" description="Transcription regulator PadR C-terminal" evidence="2">
    <location>
        <begin position="102"/>
        <end position="188"/>
    </location>
</feature>
<feature type="domain" description="Transcription regulator PadR N-terminal" evidence="1">
    <location>
        <begin position="16"/>
        <end position="89"/>
    </location>
</feature>
<name>A0A1U7NRJ5_9DEIO</name>
<dbReference type="STRING" id="249408.BOO71_0014644"/>
<dbReference type="AlphaFoldDB" id="A0A1U7NRJ5"/>
<proteinExistence type="predicted"/>
<protein>
    <submittedName>
        <fullName evidence="3">Transcriptional regulator, PadR family</fullName>
    </submittedName>
</protein>
<evidence type="ECO:0000313" key="3">
    <source>
        <dbReference type="EMBL" id="OLV15541.1"/>
    </source>
</evidence>
<dbReference type="InterPro" id="IPR036388">
    <property type="entry name" value="WH-like_DNA-bd_sf"/>
</dbReference>
<organism evidence="3 4">
    <name type="scientific">Deinococcus marmoris</name>
    <dbReference type="NCBI Taxonomy" id="249408"/>
    <lineage>
        <taxon>Bacteria</taxon>
        <taxon>Thermotogati</taxon>
        <taxon>Deinococcota</taxon>
        <taxon>Deinococci</taxon>
        <taxon>Deinococcales</taxon>
        <taxon>Deinococcaceae</taxon>
        <taxon>Deinococcus</taxon>
    </lineage>
</organism>
<dbReference type="Gene3D" id="6.10.140.190">
    <property type="match status" value="1"/>
</dbReference>
<dbReference type="InterPro" id="IPR005149">
    <property type="entry name" value="Tscrpt_reg_PadR_N"/>
</dbReference>
<dbReference type="InterPro" id="IPR018309">
    <property type="entry name" value="Tscrpt_reg_PadR_C"/>
</dbReference>
<sequence length="196" mass="21918">MSARDKAISSTLGYALLGLLAREERSGYDLTQALKNPVGYFWFAQHSQVYPELARLETAGLVAHTLIEQADRPDKKVYRLTDMGRAALSAWLNADTELPRKRDELVLKAYSIWLADPAAAARMMREHAQTHAAHLAEFQSGLSNLEGEAGAALWQPDSPWFGVHAVLRRGIGYEREYSEWCEWLAQCLEGTEKGSP</sequence>
<dbReference type="RefSeq" id="WP_075836968.1">
    <property type="nucleotide sequence ID" value="NZ_MSTI01000177.1"/>
</dbReference>
<accession>A0A1U7NRJ5</accession>
<dbReference type="InterPro" id="IPR036390">
    <property type="entry name" value="WH_DNA-bd_sf"/>
</dbReference>
<dbReference type="Pfam" id="PF03551">
    <property type="entry name" value="PadR"/>
    <property type="match status" value="1"/>
</dbReference>